<dbReference type="InterPro" id="IPR050855">
    <property type="entry name" value="NDM-1-like"/>
</dbReference>
<reference evidence="2" key="1">
    <citation type="submission" date="2016-08" db="EMBL/GenBank/DDBJ databases">
        <authorList>
            <person name="Seilhamer J.J."/>
        </authorList>
    </citation>
    <scope>NUCLEOTIDE SEQUENCE</scope>
    <source>
        <strain evidence="2">86</strain>
    </source>
</reference>
<gene>
    <name evidence="2" type="ORF">KL86SPO_20201</name>
</gene>
<accession>A0A212LMG7</accession>
<feature type="domain" description="Metallo-beta-lactamase" evidence="1">
    <location>
        <begin position="12"/>
        <end position="208"/>
    </location>
</feature>
<dbReference type="PANTHER" id="PTHR42951">
    <property type="entry name" value="METALLO-BETA-LACTAMASE DOMAIN-CONTAINING"/>
    <property type="match status" value="1"/>
</dbReference>
<dbReference type="SUPFAM" id="SSF56281">
    <property type="entry name" value="Metallo-hydrolase/oxidoreductase"/>
    <property type="match status" value="1"/>
</dbReference>
<dbReference type="Pfam" id="PF00753">
    <property type="entry name" value="Lactamase_B"/>
    <property type="match status" value="1"/>
</dbReference>
<organism evidence="2">
    <name type="scientific">uncultured Sporomusa sp</name>
    <dbReference type="NCBI Taxonomy" id="307249"/>
    <lineage>
        <taxon>Bacteria</taxon>
        <taxon>Bacillati</taxon>
        <taxon>Bacillota</taxon>
        <taxon>Negativicutes</taxon>
        <taxon>Selenomonadales</taxon>
        <taxon>Sporomusaceae</taxon>
        <taxon>Sporomusa</taxon>
        <taxon>environmental samples</taxon>
    </lineage>
</organism>
<dbReference type="AlphaFoldDB" id="A0A212LMG7"/>
<dbReference type="Gene3D" id="3.60.15.10">
    <property type="entry name" value="Ribonuclease Z/Hydroxyacylglutathione hydrolase-like"/>
    <property type="match status" value="1"/>
</dbReference>
<protein>
    <submittedName>
        <fullName evidence="2">Beta-lactamase domain protein</fullName>
    </submittedName>
</protein>
<sequence>MDTIVNVTGGKGGNAFLLLGNEKTALIDCGMAYCASQLISNIKQYLNNKTLDYILISHSHYDHLGAVPFLKTEWPNSKVCGAGYAERILKRENALATIRKLSEQAAKLFHAGELAWYDDALMKVDTIIRDGDILELGGLRIEVLETLGHTRCSLSFLVNNETLFLSESTGYLSASGKLYPGFITSCADTLASIEKCRKVKPRFIISPHYGLVNDSDAAGYWQNCITAVRETKEFILRLAEQGYEEEQILHRYEQEFRDEQSRLEQPLTAFMLNAQNMIKTVLREKP</sequence>
<evidence type="ECO:0000313" key="2">
    <source>
        <dbReference type="EMBL" id="SCM78711.1"/>
    </source>
</evidence>
<proteinExistence type="predicted"/>
<name>A0A212LMG7_9FIRM</name>
<dbReference type="EMBL" id="FMJE01000002">
    <property type="protein sequence ID" value="SCM78711.1"/>
    <property type="molecule type" value="Genomic_DNA"/>
</dbReference>
<dbReference type="CDD" id="cd06262">
    <property type="entry name" value="metallo-hydrolase-like_MBL-fold"/>
    <property type="match status" value="1"/>
</dbReference>
<evidence type="ECO:0000259" key="1">
    <source>
        <dbReference type="SMART" id="SM00849"/>
    </source>
</evidence>
<dbReference type="InterPro" id="IPR001279">
    <property type="entry name" value="Metallo-B-lactamas"/>
</dbReference>
<dbReference type="RefSeq" id="WP_288183217.1">
    <property type="nucleotide sequence ID" value="NZ_LT608335.1"/>
</dbReference>
<dbReference type="SMART" id="SM00849">
    <property type="entry name" value="Lactamase_B"/>
    <property type="match status" value="1"/>
</dbReference>
<dbReference type="InterPro" id="IPR036866">
    <property type="entry name" value="RibonucZ/Hydroxyglut_hydro"/>
</dbReference>